<comment type="caution">
    <text evidence="1">The sequence shown here is derived from an EMBL/GenBank/DDBJ whole genome shotgun (WGS) entry which is preliminary data.</text>
</comment>
<keyword evidence="2" id="KW-1185">Reference proteome</keyword>
<reference evidence="1" key="1">
    <citation type="journal article" date="2017" name="Nature">
        <title>The sunflower genome provides insights into oil metabolism, flowering and Asterid evolution.</title>
        <authorList>
            <person name="Badouin H."/>
            <person name="Gouzy J."/>
            <person name="Grassa C.J."/>
            <person name="Murat F."/>
            <person name="Staton S.E."/>
            <person name="Cottret L."/>
            <person name="Lelandais-Briere C."/>
            <person name="Owens G.L."/>
            <person name="Carrere S."/>
            <person name="Mayjonade B."/>
            <person name="Legrand L."/>
            <person name="Gill N."/>
            <person name="Kane N.C."/>
            <person name="Bowers J.E."/>
            <person name="Hubner S."/>
            <person name="Bellec A."/>
            <person name="Berard A."/>
            <person name="Berges H."/>
            <person name="Blanchet N."/>
            <person name="Boniface M.C."/>
            <person name="Brunel D."/>
            <person name="Catrice O."/>
            <person name="Chaidir N."/>
            <person name="Claudel C."/>
            <person name="Donnadieu C."/>
            <person name="Faraut T."/>
            <person name="Fievet G."/>
            <person name="Helmstetter N."/>
            <person name="King M."/>
            <person name="Knapp S.J."/>
            <person name="Lai Z."/>
            <person name="Le Paslier M.C."/>
            <person name="Lippi Y."/>
            <person name="Lorenzon L."/>
            <person name="Mandel J.R."/>
            <person name="Marage G."/>
            <person name="Marchand G."/>
            <person name="Marquand E."/>
            <person name="Bret-Mestries E."/>
            <person name="Morien E."/>
            <person name="Nambeesan S."/>
            <person name="Nguyen T."/>
            <person name="Pegot-Espagnet P."/>
            <person name="Pouilly N."/>
            <person name="Raftis F."/>
            <person name="Sallet E."/>
            <person name="Schiex T."/>
            <person name="Thomas J."/>
            <person name="Vandecasteele C."/>
            <person name="Vares D."/>
            <person name="Vear F."/>
            <person name="Vautrin S."/>
            <person name="Crespi M."/>
            <person name="Mangin B."/>
            <person name="Burke J.M."/>
            <person name="Salse J."/>
            <person name="Munos S."/>
            <person name="Vincourt P."/>
            <person name="Rieseberg L.H."/>
            <person name="Langlade N.B."/>
        </authorList>
    </citation>
    <scope>NUCLEOTIDE SEQUENCE</scope>
    <source>
        <tissue evidence="1">Leaves</tissue>
    </source>
</reference>
<reference evidence="1" key="2">
    <citation type="submission" date="2020-06" db="EMBL/GenBank/DDBJ databases">
        <title>Helianthus annuus Genome sequencing and assembly Release 2.</title>
        <authorList>
            <person name="Gouzy J."/>
            <person name="Langlade N."/>
            <person name="Munos S."/>
        </authorList>
    </citation>
    <scope>NUCLEOTIDE SEQUENCE</scope>
    <source>
        <tissue evidence="1">Leaves</tissue>
    </source>
</reference>
<dbReference type="Proteomes" id="UP000215914">
    <property type="component" value="Unassembled WGS sequence"/>
</dbReference>
<evidence type="ECO:0000313" key="2">
    <source>
        <dbReference type="Proteomes" id="UP000215914"/>
    </source>
</evidence>
<dbReference type="EMBL" id="MNCJ02000326">
    <property type="protein sequence ID" value="KAF5782163.1"/>
    <property type="molecule type" value="Genomic_DNA"/>
</dbReference>
<gene>
    <name evidence="1" type="ORF">HanXRQr2_Chr11g0492321</name>
</gene>
<evidence type="ECO:0000313" key="1">
    <source>
        <dbReference type="EMBL" id="KAF5782163.1"/>
    </source>
</evidence>
<organism evidence="1 2">
    <name type="scientific">Helianthus annuus</name>
    <name type="common">Common sunflower</name>
    <dbReference type="NCBI Taxonomy" id="4232"/>
    <lineage>
        <taxon>Eukaryota</taxon>
        <taxon>Viridiplantae</taxon>
        <taxon>Streptophyta</taxon>
        <taxon>Embryophyta</taxon>
        <taxon>Tracheophyta</taxon>
        <taxon>Spermatophyta</taxon>
        <taxon>Magnoliopsida</taxon>
        <taxon>eudicotyledons</taxon>
        <taxon>Gunneridae</taxon>
        <taxon>Pentapetalae</taxon>
        <taxon>asterids</taxon>
        <taxon>campanulids</taxon>
        <taxon>Asterales</taxon>
        <taxon>Asteraceae</taxon>
        <taxon>Asteroideae</taxon>
        <taxon>Heliantheae alliance</taxon>
        <taxon>Heliantheae</taxon>
        <taxon>Helianthus</taxon>
    </lineage>
</organism>
<sequence>MFSFWSFCGGRCGFQNSGCAALITWSSGLSSRYLRSSFIC</sequence>
<accession>A0A9K3HPA0</accession>
<dbReference type="Gramene" id="mRNA:HanXRQr2_Chr11g0492321">
    <property type="protein sequence ID" value="mRNA:HanXRQr2_Chr11g0492321"/>
    <property type="gene ID" value="HanXRQr2_Chr11g0492321"/>
</dbReference>
<dbReference type="AlphaFoldDB" id="A0A9K3HPA0"/>
<proteinExistence type="predicted"/>
<name>A0A9K3HPA0_HELAN</name>
<protein>
    <submittedName>
        <fullName evidence="1">Uncharacterized protein</fullName>
    </submittedName>
</protein>